<protein>
    <submittedName>
        <fullName evidence="1">Uncharacterized protein</fullName>
    </submittedName>
</protein>
<sequence>MVMDEYGNVFESKPGISYYKDGFGNIYEQEIQRLDSFRILKSDSNCSSIFLMMRSRSAKVIVISSI</sequence>
<name>Q675Y1_OIKDI</name>
<evidence type="ECO:0000313" key="1">
    <source>
        <dbReference type="EMBL" id="AAS21385.1"/>
    </source>
</evidence>
<accession>Q675Y1</accession>
<reference evidence="1" key="2">
    <citation type="journal article" date="2005" name="Curr. Biol.">
        <title>Remodelling of the homeobox gene complement in the tunicate Oikopleura dioica.</title>
        <authorList>
            <person name="Edvardsen R.B."/>
            <person name="Seo H.C."/>
            <person name="Jensen M.F."/>
            <person name="Mialon A."/>
            <person name="Mikhaleva J."/>
            <person name="Bjordal M."/>
            <person name="Cartry J."/>
            <person name="Reinhardt R."/>
            <person name="Weissenbach J."/>
            <person name="Wincker P."/>
            <person name="Chourrout D."/>
        </authorList>
    </citation>
    <scope>NUCLEOTIDE SEQUENCE</scope>
</reference>
<dbReference type="AlphaFoldDB" id="Q675Y1"/>
<dbReference type="EMBL" id="AY449459">
    <property type="protein sequence ID" value="AAS21385.1"/>
    <property type="molecule type" value="Genomic_DNA"/>
</dbReference>
<organism evidence="1">
    <name type="scientific">Oikopleura dioica</name>
    <name type="common">Tunicate</name>
    <dbReference type="NCBI Taxonomy" id="34765"/>
    <lineage>
        <taxon>Eukaryota</taxon>
        <taxon>Metazoa</taxon>
        <taxon>Chordata</taxon>
        <taxon>Tunicata</taxon>
        <taxon>Appendicularia</taxon>
        <taxon>Copelata</taxon>
        <taxon>Oikopleuridae</taxon>
        <taxon>Oikopleura</taxon>
    </lineage>
</organism>
<proteinExistence type="predicted"/>
<gene>
    <name evidence="1" type="ORF">003-26</name>
</gene>
<reference evidence="1" key="1">
    <citation type="journal article" date="2004" name="Nature">
        <title>Hox cluster disintegration with persistent anteroposterior order of expression in Oikopleura dioica.</title>
        <authorList>
            <person name="Seo H.C."/>
            <person name="Edvardsen R.B."/>
            <person name="Maeland A.D."/>
            <person name="Bjordal M."/>
            <person name="Jensen M.F."/>
            <person name="Hansen A."/>
            <person name="Flaat M."/>
            <person name="Weissenbach J."/>
            <person name="Lehrach H."/>
            <person name="Wincker P."/>
            <person name="Reinhardt R."/>
            <person name="Chourrout D."/>
        </authorList>
    </citation>
    <scope>NUCLEOTIDE SEQUENCE</scope>
</reference>